<evidence type="ECO:0000256" key="5">
    <source>
        <dbReference type="ARBA" id="ARBA00022737"/>
    </source>
</evidence>
<dbReference type="InterPro" id="IPR001293">
    <property type="entry name" value="Znf_TRAF"/>
</dbReference>
<keyword evidence="3" id="KW-0963">Cytoplasm</keyword>
<reference evidence="10" key="1">
    <citation type="journal article" date="2020" name="J. Eukaryot. Microbiol.">
        <title>De novo Sequencing, Assembly and Annotation of the Transcriptome for the Free-Living Testate Amoeba Arcella intermedia.</title>
        <authorList>
            <person name="Ribeiro G.M."/>
            <person name="Porfirio-Sousa A.L."/>
            <person name="Maurer-Alcala X.X."/>
            <person name="Katz L.A."/>
            <person name="Lahr D.J.G."/>
        </authorList>
    </citation>
    <scope>NUCLEOTIDE SEQUENCE</scope>
</reference>
<feature type="zinc finger region" description="TRAF-type" evidence="8">
    <location>
        <begin position="48"/>
        <end position="100"/>
    </location>
</feature>
<comment type="function">
    <text evidence="1">Probable adapter protein and signal transducer that links members of the tumor necrosis factor receptor family to different signaling pathways by association with the receptor cytoplasmic domain and kinases.</text>
</comment>
<dbReference type="SUPFAM" id="SSF49599">
    <property type="entry name" value="TRAF domain-like"/>
    <property type="match status" value="1"/>
</dbReference>
<name>A0A6B2L4S1_9EUKA</name>
<dbReference type="PANTHER" id="PTHR10131">
    <property type="entry name" value="TNF RECEPTOR ASSOCIATED FACTOR"/>
    <property type="match status" value="1"/>
</dbReference>
<dbReference type="Gene3D" id="3.30.40.10">
    <property type="entry name" value="Zinc/RING finger domain, C3HC4 (zinc finger)"/>
    <property type="match status" value="2"/>
</dbReference>
<dbReference type="InterPro" id="IPR013083">
    <property type="entry name" value="Znf_RING/FYVE/PHD"/>
</dbReference>
<organism evidence="10">
    <name type="scientific">Arcella intermedia</name>
    <dbReference type="NCBI Taxonomy" id="1963864"/>
    <lineage>
        <taxon>Eukaryota</taxon>
        <taxon>Amoebozoa</taxon>
        <taxon>Tubulinea</taxon>
        <taxon>Elardia</taxon>
        <taxon>Arcellinida</taxon>
        <taxon>Sphaerothecina</taxon>
        <taxon>Arcellidae</taxon>
        <taxon>Arcella</taxon>
    </lineage>
</organism>
<evidence type="ECO:0000313" key="10">
    <source>
        <dbReference type="EMBL" id="NDV32053.1"/>
    </source>
</evidence>
<keyword evidence="6 8" id="KW-0863">Zinc-finger</keyword>
<dbReference type="AlphaFoldDB" id="A0A6B2L4S1"/>
<comment type="subcellular location">
    <subcellularLocation>
        <location evidence="2">Cytoplasm</location>
    </subcellularLocation>
</comment>
<evidence type="ECO:0000256" key="6">
    <source>
        <dbReference type="ARBA" id="ARBA00022771"/>
    </source>
</evidence>
<evidence type="ECO:0000256" key="4">
    <source>
        <dbReference type="ARBA" id="ARBA00022723"/>
    </source>
</evidence>
<evidence type="ECO:0000256" key="8">
    <source>
        <dbReference type="PROSITE-ProRule" id="PRU00207"/>
    </source>
</evidence>
<protein>
    <recommendedName>
        <fullName evidence="9">TRAF-type domain-containing protein</fullName>
    </recommendedName>
</protein>
<evidence type="ECO:0000259" key="9">
    <source>
        <dbReference type="PROSITE" id="PS50145"/>
    </source>
</evidence>
<dbReference type="GO" id="GO:0008270">
    <property type="term" value="F:zinc ion binding"/>
    <property type="evidence" value="ECO:0007669"/>
    <property type="project" value="UniProtKB-KW"/>
</dbReference>
<keyword evidence="5" id="KW-0677">Repeat</keyword>
<evidence type="ECO:0000256" key="3">
    <source>
        <dbReference type="ARBA" id="ARBA00022490"/>
    </source>
</evidence>
<dbReference type="PROSITE" id="PS50145">
    <property type="entry name" value="ZF_TRAF"/>
    <property type="match status" value="1"/>
</dbReference>
<dbReference type="EMBL" id="GIBP01003084">
    <property type="protein sequence ID" value="NDV32053.1"/>
    <property type="molecule type" value="Transcribed_RNA"/>
</dbReference>
<evidence type="ECO:0000256" key="7">
    <source>
        <dbReference type="ARBA" id="ARBA00022833"/>
    </source>
</evidence>
<dbReference type="GO" id="GO:0005737">
    <property type="term" value="C:cytoplasm"/>
    <property type="evidence" value="ECO:0007669"/>
    <property type="project" value="UniProtKB-SubCell"/>
</dbReference>
<dbReference type="PANTHER" id="PTHR10131:SF94">
    <property type="entry name" value="TNF RECEPTOR-ASSOCIATED FACTOR 4"/>
    <property type="match status" value="1"/>
</dbReference>
<dbReference type="Pfam" id="PF02176">
    <property type="entry name" value="zf-TRAF"/>
    <property type="match status" value="1"/>
</dbReference>
<evidence type="ECO:0000256" key="2">
    <source>
        <dbReference type="ARBA" id="ARBA00004496"/>
    </source>
</evidence>
<keyword evidence="7 8" id="KW-0862">Zinc</keyword>
<evidence type="ECO:0000256" key="1">
    <source>
        <dbReference type="ARBA" id="ARBA00003051"/>
    </source>
</evidence>
<accession>A0A6B2L4S1</accession>
<keyword evidence="4 8" id="KW-0479">Metal-binding</keyword>
<proteinExistence type="predicted"/>
<sequence length="359" mass="40554">MDKLVLNCNNCKKEVKRAHFMNHFNKECLVSCPWGCPALISRDKALDHFNICDQVIVPCSNTGCNGSFIRKDVKQHDNVCEVKLVACKDCNTLFKRNEMKKHEMNCEEMVLGCINGCGEKFKRKVKNHYESCPEQNVSCLGGSLGCVVIQKRKLIKEHEGTCPLARLKPYITLLENKIKHLESFHNLSNWKFVQSSDNGSFTDKKFYHKGAESCIVGCQVIPSGVSEICFLLHKRSNDWSSFGIATSKSLKNKNFIPNTGFVGWTVGRIHLGGWKCGLVAGYTAHQENMFYSKIVGNTILPVIKEGDQVTLILDRFTQKLQFKHNGALQDVFVDMREFEKTDLHFAVAAIGEFECTIIS</sequence>
<feature type="domain" description="TRAF-type" evidence="9">
    <location>
        <begin position="48"/>
        <end position="100"/>
    </location>
</feature>